<evidence type="ECO:0008006" key="5">
    <source>
        <dbReference type="Google" id="ProtNLM"/>
    </source>
</evidence>
<evidence type="ECO:0000256" key="2">
    <source>
        <dbReference type="SAM" id="SignalP"/>
    </source>
</evidence>
<keyword evidence="4" id="KW-1185">Reference proteome</keyword>
<comment type="caution">
    <text evidence="3">The sequence shown here is derived from an EMBL/GenBank/DDBJ whole genome shotgun (WGS) entry which is preliminary data.</text>
</comment>
<feature type="compositionally biased region" description="Polar residues" evidence="1">
    <location>
        <begin position="120"/>
        <end position="130"/>
    </location>
</feature>
<gene>
    <name evidence="3" type="ORF">EDB81DRAFT_273633</name>
</gene>
<protein>
    <recommendedName>
        <fullName evidence="5">Secreted protein</fullName>
    </recommendedName>
</protein>
<evidence type="ECO:0000256" key="1">
    <source>
        <dbReference type="SAM" id="MobiDB-lite"/>
    </source>
</evidence>
<reference evidence="3" key="1">
    <citation type="journal article" date="2021" name="Nat. Commun.">
        <title>Genetic determinants of endophytism in the Arabidopsis root mycobiome.</title>
        <authorList>
            <person name="Mesny F."/>
            <person name="Miyauchi S."/>
            <person name="Thiergart T."/>
            <person name="Pickel B."/>
            <person name="Atanasova L."/>
            <person name="Karlsson M."/>
            <person name="Huettel B."/>
            <person name="Barry K.W."/>
            <person name="Haridas S."/>
            <person name="Chen C."/>
            <person name="Bauer D."/>
            <person name="Andreopoulos W."/>
            <person name="Pangilinan J."/>
            <person name="LaButti K."/>
            <person name="Riley R."/>
            <person name="Lipzen A."/>
            <person name="Clum A."/>
            <person name="Drula E."/>
            <person name="Henrissat B."/>
            <person name="Kohler A."/>
            <person name="Grigoriev I.V."/>
            <person name="Martin F.M."/>
            <person name="Hacquard S."/>
        </authorList>
    </citation>
    <scope>NUCLEOTIDE SEQUENCE</scope>
    <source>
        <strain evidence="3">MPI-CAGE-AT-0147</strain>
    </source>
</reference>
<accession>A0A9P9JFK6</accession>
<dbReference type="AlphaFoldDB" id="A0A9P9JFK6"/>
<feature type="region of interest" description="Disordered" evidence="1">
    <location>
        <begin position="100"/>
        <end position="130"/>
    </location>
</feature>
<keyword evidence="2" id="KW-0732">Signal</keyword>
<organism evidence="3 4">
    <name type="scientific">Dactylonectria macrodidyma</name>
    <dbReference type="NCBI Taxonomy" id="307937"/>
    <lineage>
        <taxon>Eukaryota</taxon>
        <taxon>Fungi</taxon>
        <taxon>Dikarya</taxon>
        <taxon>Ascomycota</taxon>
        <taxon>Pezizomycotina</taxon>
        <taxon>Sordariomycetes</taxon>
        <taxon>Hypocreomycetidae</taxon>
        <taxon>Hypocreales</taxon>
        <taxon>Nectriaceae</taxon>
        <taxon>Dactylonectria</taxon>
    </lineage>
</organism>
<dbReference type="Proteomes" id="UP000738349">
    <property type="component" value="Unassembled WGS sequence"/>
</dbReference>
<evidence type="ECO:0000313" key="4">
    <source>
        <dbReference type="Proteomes" id="UP000738349"/>
    </source>
</evidence>
<dbReference type="EMBL" id="JAGMUV010000003">
    <property type="protein sequence ID" value="KAH7166087.1"/>
    <property type="molecule type" value="Genomic_DNA"/>
</dbReference>
<name>A0A9P9JFK6_9HYPO</name>
<sequence>MSHLTHMTILSFLRVATAHLGEIFTSRWLSSNPRSSPASPFLRWRCREKARRNILSKYTELYCQFRCLVEPAGLARLQAQKAAEMAGGYSRPLILYGRASNPRAHAPTKSPPRTFRPHQGATSSCRRIDQ</sequence>
<feature type="signal peptide" evidence="2">
    <location>
        <begin position="1"/>
        <end position="18"/>
    </location>
</feature>
<proteinExistence type="predicted"/>
<evidence type="ECO:0000313" key="3">
    <source>
        <dbReference type="EMBL" id="KAH7166087.1"/>
    </source>
</evidence>
<feature type="chain" id="PRO_5040358932" description="Secreted protein" evidence="2">
    <location>
        <begin position="19"/>
        <end position="130"/>
    </location>
</feature>